<proteinExistence type="predicted"/>
<protein>
    <submittedName>
        <fullName evidence="4">Acetyltransferase (GNAT) family protein</fullName>
    </submittedName>
</protein>
<evidence type="ECO:0000313" key="4">
    <source>
        <dbReference type="EMBL" id="RKT54231.1"/>
    </source>
</evidence>
<dbReference type="PROSITE" id="PS51186">
    <property type="entry name" value="GNAT"/>
    <property type="match status" value="1"/>
</dbReference>
<dbReference type="CDD" id="cd04301">
    <property type="entry name" value="NAT_SF"/>
    <property type="match status" value="1"/>
</dbReference>
<accession>A0A495VXS5</accession>
<dbReference type="Gene3D" id="3.40.630.30">
    <property type="match status" value="1"/>
</dbReference>
<evidence type="ECO:0000256" key="2">
    <source>
        <dbReference type="ARBA" id="ARBA00023315"/>
    </source>
</evidence>
<name>A0A495VXS5_9PSEU</name>
<dbReference type="InterPro" id="IPR000182">
    <property type="entry name" value="GNAT_dom"/>
</dbReference>
<dbReference type="PANTHER" id="PTHR43877">
    <property type="entry name" value="AMINOALKYLPHOSPHONATE N-ACETYLTRANSFERASE-RELATED-RELATED"/>
    <property type="match status" value="1"/>
</dbReference>
<dbReference type="AlphaFoldDB" id="A0A495VXS5"/>
<keyword evidence="5" id="KW-1185">Reference proteome</keyword>
<dbReference type="OrthoDB" id="4119890at2"/>
<dbReference type="GO" id="GO:0016747">
    <property type="term" value="F:acyltransferase activity, transferring groups other than amino-acyl groups"/>
    <property type="evidence" value="ECO:0007669"/>
    <property type="project" value="InterPro"/>
</dbReference>
<dbReference type="RefSeq" id="WP_121005695.1">
    <property type="nucleotide sequence ID" value="NZ_RBXO01000001.1"/>
</dbReference>
<dbReference type="InterPro" id="IPR016181">
    <property type="entry name" value="Acyl_CoA_acyltransferase"/>
</dbReference>
<gene>
    <name evidence="4" type="ORF">C8E97_2847</name>
</gene>
<comment type="caution">
    <text evidence="4">The sequence shown here is derived from an EMBL/GenBank/DDBJ whole genome shotgun (WGS) entry which is preliminary data.</text>
</comment>
<dbReference type="SUPFAM" id="SSF55729">
    <property type="entry name" value="Acyl-CoA N-acyltransferases (Nat)"/>
    <property type="match status" value="2"/>
</dbReference>
<dbReference type="Proteomes" id="UP000282084">
    <property type="component" value="Unassembled WGS sequence"/>
</dbReference>
<evidence type="ECO:0000313" key="5">
    <source>
        <dbReference type="Proteomes" id="UP000282084"/>
    </source>
</evidence>
<dbReference type="InterPro" id="IPR050832">
    <property type="entry name" value="Bact_Acetyltransf"/>
</dbReference>
<evidence type="ECO:0000256" key="1">
    <source>
        <dbReference type="ARBA" id="ARBA00022679"/>
    </source>
</evidence>
<sequence length="338" mass="37294">MTEGVEIAPFTPGAATEADLIGYHDVMLARQETDRPDEPRLSYDDCLGRLNTPFPGFGPVAYWVARTDGALAGSATVYFPDGAAATTALAEIVVHPRYRGRGIGTALLREVLPELRARGRSVVEGWQVTRGSAGDRWAAGLGFRTVHTVVLQLLLVAERDAAAWTVPVPPGYRLRQWSVAAPAELTASYVLAREAIHDAPIGDLAVRPPKWTVEYLRAREAEMREQDVELRVVVAQHEATGVVAGFTEVELHPHRPNWAFQRDTAVVSAHRGRGLGRSVKARMMRWLLADRPNLERVYTGTGVENVHMQQVNHQLGFSTVRTMIAVNQEITRLEETLT</sequence>
<evidence type="ECO:0000259" key="3">
    <source>
        <dbReference type="PROSITE" id="PS51186"/>
    </source>
</evidence>
<organism evidence="4 5">
    <name type="scientific">Saccharothrix australiensis</name>
    <dbReference type="NCBI Taxonomy" id="2072"/>
    <lineage>
        <taxon>Bacteria</taxon>
        <taxon>Bacillati</taxon>
        <taxon>Actinomycetota</taxon>
        <taxon>Actinomycetes</taxon>
        <taxon>Pseudonocardiales</taxon>
        <taxon>Pseudonocardiaceae</taxon>
        <taxon>Saccharothrix</taxon>
    </lineage>
</organism>
<reference evidence="4 5" key="1">
    <citation type="submission" date="2018-10" db="EMBL/GenBank/DDBJ databases">
        <title>Sequencing the genomes of 1000 actinobacteria strains.</title>
        <authorList>
            <person name="Klenk H.-P."/>
        </authorList>
    </citation>
    <scope>NUCLEOTIDE SEQUENCE [LARGE SCALE GENOMIC DNA]</scope>
    <source>
        <strain evidence="4 5">DSM 43800</strain>
    </source>
</reference>
<feature type="domain" description="N-acetyltransferase" evidence="3">
    <location>
        <begin position="5"/>
        <end position="169"/>
    </location>
</feature>
<dbReference type="EMBL" id="RBXO01000001">
    <property type="protein sequence ID" value="RKT54231.1"/>
    <property type="molecule type" value="Genomic_DNA"/>
</dbReference>
<dbReference type="Pfam" id="PF00583">
    <property type="entry name" value="Acetyltransf_1"/>
    <property type="match status" value="2"/>
</dbReference>
<keyword evidence="1 4" id="KW-0808">Transferase</keyword>
<keyword evidence="2" id="KW-0012">Acyltransferase</keyword>